<dbReference type="InterPro" id="IPR052744">
    <property type="entry name" value="GPAT/DAPAT"/>
</dbReference>
<dbReference type="Proteomes" id="UP000053257">
    <property type="component" value="Unassembled WGS sequence"/>
</dbReference>
<reference evidence="3 4" key="1">
    <citation type="journal article" date="2014" name="PLoS Genet.">
        <title>Analysis of the Phlebiopsis gigantea genome, transcriptome and secretome provides insight into its pioneer colonization strategies of wood.</title>
        <authorList>
            <person name="Hori C."/>
            <person name="Ishida T."/>
            <person name="Igarashi K."/>
            <person name="Samejima M."/>
            <person name="Suzuki H."/>
            <person name="Master E."/>
            <person name="Ferreira P."/>
            <person name="Ruiz-Duenas F.J."/>
            <person name="Held B."/>
            <person name="Canessa P."/>
            <person name="Larrondo L.F."/>
            <person name="Schmoll M."/>
            <person name="Druzhinina I.S."/>
            <person name="Kubicek C.P."/>
            <person name="Gaskell J.A."/>
            <person name="Kersten P."/>
            <person name="St John F."/>
            <person name="Glasner J."/>
            <person name="Sabat G."/>
            <person name="Splinter BonDurant S."/>
            <person name="Syed K."/>
            <person name="Yadav J."/>
            <person name="Mgbeahuruike A.C."/>
            <person name="Kovalchuk A."/>
            <person name="Asiegbu F.O."/>
            <person name="Lackner G."/>
            <person name="Hoffmeister D."/>
            <person name="Rencoret J."/>
            <person name="Gutierrez A."/>
            <person name="Sun H."/>
            <person name="Lindquist E."/>
            <person name="Barry K."/>
            <person name="Riley R."/>
            <person name="Grigoriev I.V."/>
            <person name="Henrissat B."/>
            <person name="Kues U."/>
            <person name="Berka R.M."/>
            <person name="Martinez A.T."/>
            <person name="Covert S.F."/>
            <person name="Blanchette R.A."/>
            <person name="Cullen D."/>
        </authorList>
    </citation>
    <scope>NUCLEOTIDE SEQUENCE [LARGE SCALE GENOMIC DNA]</scope>
    <source>
        <strain evidence="3 4">11061_1 CR5-6</strain>
    </source>
</reference>
<dbReference type="GO" id="GO:0016287">
    <property type="term" value="F:glycerone-phosphate O-acyltransferase activity"/>
    <property type="evidence" value="ECO:0007669"/>
    <property type="project" value="TreeGrafter"/>
</dbReference>
<proteinExistence type="predicted"/>
<dbReference type="OrthoDB" id="1044435at2759"/>
<keyword evidence="1" id="KW-0472">Membrane</keyword>
<keyword evidence="1" id="KW-0812">Transmembrane</keyword>
<accession>A0A0C3RPU5</accession>
<feature type="transmembrane region" description="Helical" evidence="1">
    <location>
        <begin position="394"/>
        <end position="412"/>
    </location>
</feature>
<dbReference type="GO" id="GO:0004366">
    <property type="term" value="F:glycerol-3-phosphate O-acyltransferase activity"/>
    <property type="evidence" value="ECO:0007669"/>
    <property type="project" value="TreeGrafter"/>
</dbReference>
<evidence type="ECO:0000256" key="1">
    <source>
        <dbReference type="SAM" id="Phobius"/>
    </source>
</evidence>
<dbReference type="CDD" id="cd07992">
    <property type="entry name" value="LPLAT_AAK14816-like"/>
    <property type="match status" value="1"/>
</dbReference>
<dbReference type="SMART" id="SM00563">
    <property type="entry name" value="PlsC"/>
    <property type="match status" value="1"/>
</dbReference>
<feature type="transmembrane region" description="Helical" evidence="1">
    <location>
        <begin position="370"/>
        <end position="388"/>
    </location>
</feature>
<dbReference type="SUPFAM" id="SSF69593">
    <property type="entry name" value="Glycerol-3-phosphate (1)-acyltransferase"/>
    <property type="match status" value="1"/>
</dbReference>
<organism evidence="3 4">
    <name type="scientific">Phlebiopsis gigantea (strain 11061_1 CR5-6)</name>
    <name type="common">White-rot fungus</name>
    <name type="synonym">Peniophora gigantea</name>
    <dbReference type="NCBI Taxonomy" id="745531"/>
    <lineage>
        <taxon>Eukaryota</taxon>
        <taxon>Fungi</taxon>
        <taxon>Dikarya</taxon>
        <taxon>Basidiomycota</taxon>
        <taxon>Agaricomycotina</taxon>
        <taxon>Agaricomycetes</taxon>
        <taxon>Polyporales</taxon>
        <taxon>Phanerochaetaceae</taxon>
        <taxon>Phlebiopsis</taxon>
    </lineage>
</organism>
<keyword evidence="1" id="KW-1133">Transmembrane helix</keyword>
<dbReference type="GO" id="GO:0008654">
    <property type="term" value="P:phospholipid biosynthetic process"/>
    <property type="evidence" value="ECO:0007669"/>
    <property type="project" value="TreeGrafter"/>
</dbReference>
<dbReference type="STRING" id="745531.A0A0C3RPU5"/>
<dbReference type="PANTHER" id="PTHR31605:SF0">
    <property type="entry name" value="GLYCEROL-3-PHOSPHATE O-ACYLTRANSFERASE 1"/>
    <property type="match status" value="1"/>
</dbReference>
<dbReference type="AlphaFoldDB" id="A0A0C3RPU5"/>
<protein>
    <recommendedName>
        <fullName evidence="2">Phospholipid/glycerol acyltransferase domain-containing protein</fullName>
    </recommendedName>
</protein>
<keyword evidence="4" id="KW-1185">Reference proteome</keyword>
<dbReference type="Pfam" id="PF01553">
    <property type="entry name" value="Acyltransferase"/>
    <property type="match status" value="1"/>
</dbReference>
<dbReference type="HOGENOM" id="CLU_026175_1_0_1"/>
<feature type="domain" description="Phospholipid/glycerol acyltransferase" evidence="2">
    <location>
        <begin position="41"/>
        <end position="168"/>
    </location>
</feature>
<gene>
    <name evidence="3" type="ORF">PHLGIDRAFT_38237</name>
</gene>
<name>A0A0C3RPU5_PHLG1</name>
<evidence type="ECO:0000259" key="2">
    <source>
        <dbReference type="SMART" id="SM00563"/>
    </source>
</evidence>
<feature type="transmembrane region" description="Helical" evidence="1">
    <location>
        <begin position="328"/>
        <end position="350"/>
    </location>
</feature>
<sequence>MSDSKVIHRVIRRIAGLAVVSFFSEVRVIGGERVPREGPIIATATHHNMVLDPCVLSSAFPYKRILHYWAKASLFAGPVMTYILTSAGNIPVDRRTKDRQKLFAGTMVALSEGAAVALFPEGTSYTEPRIMQVKDGAAWAALEYTKWRRENGNKGDPVAIVPAAIVYTDKSKYRSRVIMEFGEPITMDRFVDQFLSPDEGASRAAVKRLTATIEQALVQATINAPDWDTLYCARMARDLLWATERSIALDDFVPVSQTLVDLFSTPDLVPRFNSTKKALLTYYSLLQSSNLTNAALSTLPLPLDLDPSRPTPLPSRLRTLSVLVAETLAALVRLPLFLVPLLFHAPAYFFGRIGAKLVEDEEETQAQNKVAFGLLLLMVVYTTIGVYIWSILRYSTVGAILAAGVVFVFAWYHNSLIDDYYDHAKRLVAAWRVLVGVWAPKRWDLSIPALTQYTVPKVPPASDPAGDAAAVEEPSGWRAAQEVVAFLRARGAKIGQLRERVAGDWAAVSSEAEGTDVDSGLEDYAFVPSGASVDVAS</sequence>
<dbReference type="PANTHER" id="PTHR31605">
    <property type="entry name" value="GLYCEROL-3-PHOSPHATE O-ACYLTRANSFERASE 1"/>
    <property type="match status" value="1"/>
</dbReference>
<dbReference type="EMBL" id="KN840758">
    <property type="protein sequence ID" value="KIP01621.1"/>
    <property type="molecule type" value="Genomic_DNA"/>
</dbReference>
<evidence type="ECO:0000313" key="3">
    <source>
        <dbReference type="EMBL" id="KIP01621.1"/>
    </source>
</evidence>
<evidence type="ECO:0000313" key="4">
    <source>
        <dbReference type="Proteomes" id="UP000053257"/>
    </source>
</evidence>
<dbReference type="InterPro" id="IPR002123">
    <property type="entry name" value="Plipid/glycerol_acylTrfase"/>
</dbReference>